<feature type="transmembrane region" description="Helical" evidence="1">
    <location>
        <begin position="106"/>
        <end position="125"/>
    </location>
</feature>
<feature type="transmembrane region" description="Helical" evidence="1">
    <location>
        <begin position="137"/>
        <end position="159"/>
    </location>
</feature>
<feature type="transmembrane region" description="Helical" evidence="1">
    <location>
        <begin position="31"/>
        <end position="57"/>
    </location>
</feature>
<keyword evidence="1" id="KW-0812">Transmembrane</keyword>
<feature type="transmembrane region" description="Helical" evidence="1">
    <location>
        <begin position="69"/>
        <end position="86"/>
    </location>
</feature>
<accession>A0A2R7Y7W2</accession>
<dbReference type="Proteomes" id="UP000244093">
    <property type="component" value="Unassembled WGS sequence"/>
</dbReference>
<feature type="transmembrane region" description="Helical" evidence="1">
    <location>
        <begin position="179"/>
        <end position="200"/>
    </location>
</feature>
<gene>
    <name evidence="2" type="ORF">B7O98_04175</name>
</gene>
<reference evidence="2 3" key="1">
    <citation type="journal article" date="2018" name="Syst. Appl. Microbiol.">
        <title>A new symbiotic nanoarchaeote (Candidatus Nanoclepta minutus) and its host (Zestosphaera tikiterensis gen. nov., sp. nov.) from a New Zealand hot spring.</title>
        <authorList>
            <person name="St John E."/>
            <person name="Liu Y."/>
            <person name="Podar M."/>
            <person name="Stott M.B."/>
            <person name="Meneghin J."/>
            <person name="Chen Z."/>
            <person name="Lagutin K."/>
            <person name="Mitchell K."/>
            <person name="Reysenbach A.L."/>
        </authorList>
    </citation>
    <scope>NUCLEOTIDE SEQUENCE [LARGE SCALE GENOMIC DNA]</scope>
    <source>
        <strain evidence="2">NZ3</strain>
    </source>
</reference>
<dbReference type="AlphaFoldDB" id="A0A2R7Y7W2"/>
<name>A0A2R7Y7W2_9CREN</name>
<sequence length="216" mass="24438">MTLVSKFVDLVLTPLTSDSCYLKTLSFKAKVALTFVAAVITAYLDVSYLLAVMTFFTTLSATLKCLRRYLTSLIAATPFNFIYLMLSSGIQLMVLGTVDLKQTLTIVLRIYVLVGLTALFIYTTPPAKVIEEFNSSFLRNTFLSLIIALNVFKIALINFREAYHIISLNYVGLKRYRRYSLLLKLVVLHTVSKALTYLELLSQKLSRVRIGDLTYE</sequence>
<evidence type="ECO:0000313" key="2">
    <source>
        <dbReference type="EMBL" id="PUA33618.1"/>
    </source>
</evidence>
<keyword evidence="1" id="KW-0472">Membrane</keyword>
<proteinExistence type="predicted"/>
<protein>
    <submittedName>
        <fullName evidence="2">Uncharacterized protein</fullName>
    </submittedName>
</protein>
<organism evidence="2 3">
    <name type="scientific">Zestosphaera tikiterensis</name>
    <dbReference type="NCBI Taxonomy" id="1973259"/>
    <lineage>
        <taxon>Archaea</taxon>
        <taxon>Thermoproteota</taxon>
        <taxon>Thermoprotei</taxon>
        <taxon>Desulfurococcales</taxon>
        <taxon>Desulfurococcaceae</taxon>
        <taxon>Zestosphaera</taxon>
    </lineage>
</organism>
<comment type="caution">
    <text evidence="2">The sequence shown here is derived from an EMBL/GenBank/DDBJ whole genome shotgun (WGS) entry which is preliminary data.</text>
</comment>
<evidence type="ECO:0000313" key="3">
    <source>
        <dbReference type="Proteomes" id="UP000244093"/>
    </source>
</evidence>
<evidence type="ECO:0000256" key="1">
    <source>
        <dbReference type="SAM" id="Phobius"/>
    </source>
</evidence>
<dbReference type="EMBL" id="NBVN01000002">
    <property type="protein sequence ID" value="PUA33618.1"/>
    <property type="molecule type" value="Genomic_DNA"/>
</dbReference>
<keyword evidence="1" id="KW-1133">Transmembrane helix</keyword>